<dbReference type="Proteomes" id="UP000232806">
    <property type="component" value="Chromosome"/>
</dbReference>
<dbReference type="PANTHER" id="PTHR30250">
    <property type="entry name" value="PST FAMILY PREDICTED COLANIC ACID TRANSPORTER"/>
    <property type="match status" value="1"/>
</dbReference>
<feature type="transmembrane region" description="Helical" evidence="6">
    <location>
        <begin position="44"/>
        <end position="70"/>
    </location>
</feature>
<feature type="transmembrane region" description="Helical" evidence="6">
    <location>
        <begin position="382"/>
        <end position="407"/>
    </location>
</feature>
<comment type="subcellular location">
    <subcellularLocation>
        <location evidence="1">Cell membrane</location>
        <topology evidence="1">Multi-pass membrane protein</topology>
    </subcellularLocation>
</comment>
<keyword evidence="3 6" id="KW-0812">Transmembrane</keyword>
<feature type="transmembrane region" description="Helical" evidence="6">
    <location>
        <begin position="329"/>
        <end position="349"/>
    </location>
</feature>
<dbReference type="InterPro" id="IPR002797">
    <property type="entry name" value="Polysacc_synth"/>
</dbReference>
<dbReference type="EMBL" id="CP017766">
    <property type="protein sequence ID" value="AUB56579.1"/>
    <property type="molecule type" value="Genomic_DNA"/>
</dbReference>
<evidence type="ECO:0000256" key="6">
    <source>
        <dbReference type="SAM" id="Phobius"/>
    </source>
</evidence>
<evidence type="ECO:0000256" key="2">
    <source>
        <dbReference type="ARBA" id="ARBA00022475"/>
    </source>
</evidence>
<dbReference type="GO" id="GO:0005886">
    <property type="term" value="C:plasma membrane"/>
    <property type="evidence" value="ECO:0007669"/>
    <property type="project" value="UniProtKB-SubCell"/>
</dbReference>
<name>A0A2H4VEQ9_9EURY</name>
<dbReference type="InterPro" id="IPR050833">
    <property type="entry name" value="Poly_Biosynth_Transport"/>
</dbReference>
<dbReference type="AlphaFoldDB" id="A0A2H4VEQ9"/>
<feature type="transmembrane region" description="Helical" evidence="6">
    <location>
        <begin position="297"/>
        <end position="317"/>
    </location>
</feature>
<protein>
    <submittedName>
        <fullName evidence="7">Polysaccharide biosynthesis protein</fullName>
    </submittedName>
</protein>
<feature type="transmembrane region" description="Helical" evidence="6">
    <location>
        <begin position="444"/>
        <end position="462"/>
    </location>
</feature>
<evidence type="ECO:0000256" key="5">
    <source>
        <dbReference type="ARBA" id="ARBA00023136"/>
    </source>
</evidence>
<keyword evidence="4 6" id="KW-1133">Transmembrane helix</keyword>
<feature type="transmembrane region" description="Helical" evidence="6">
    <location>
        <begin position="236"/>
        <end position="253"/>
    </location>
</feature>
<keyword evidence="5 6" id="KW-0472">Membrane</keyword>
<dbReference type="OrthoDB" id="112053at2157"/>
<dbReference type="KEGG" id="msub:BK009_01945"/>
<feature type="transmembrane region" description="Helical" evidence="6">
    <location>
        <begin position="174"/>
        <end position="194"/>
    </location>
</feature>
<evidence type="ECO:0000313" key="8">
    <source>
        <dbReference type="EMBL" id="AUB59547.1"/>
    </source>
</evidence>
<evidence type="ECO:0000313" key="7">
    <source>
        <dbReference type="EMBL" id="AUB56579.1"/>
    </source>
</evidence>
<organism evidence="7 10">
    <name type="scientific">Methanobacterium subterraneum</name>
    <dbReference type="NCBI Taxonomy" id="59277"/>
    <lineage>
        <taxon>Archaea</taxon>
        <taxon>Methanobacteriati</taxon>
        <taxon>Methanobacteriota</taxon>
        <taxon>Methanomada group</taxon>
        <taxon>Methanobacteria</taxon>
        <taxon>Methanobacteriales</taxon>
        <taxon>Methanobacteriaceae</taxon>
        <taxon>Methanobacterium</taxon>
    </lineage>
</organism>
<gene>
    <name evidence="7" type="ORF">BK007_11540</name>
    <name evidence="8" type="ORF">BK009_01945</name>
</gene>
<dbReference type="GeneID" id="35124162"/>
<evidence type="ECO:0000313" key="10">
    <source>
        <dbReference type="Proteomes" id="UP000232806"/>
    </source>
</evidence>
<dbReference type="PANTHER" id="PTHR30250:SF11">
    <property type="entry name" value="O-ANTIGEN TRANSPORTER-RELATED"/>
    <property type="match status" value="1"/>
</dbReference>
<dbReference type="RefSeq" id="WP_157809468.1">
    <property type="nucleotide sequence ID" value="NZ_CP017766.1"/>
</dbReference>
<evidence type="ECO:0000256" key="3">
    <source>
        <dbReference type="ARBA" id="ARBA00022692"/>
    </source>
</evidence>
<dbReference type="EMBL" id="CP017768">
    <property type="protein sequence ID" value="AUB59547.1"/>
    <property type="molecule type" value="Genomic_DNA"/>
</dbReference>
<evidence type="ECO:0000256" key="1">
    <source>
        <dbReference type="ARBA" id="ARBA00004651"/>
    </source>
</evidence>
<feature type="transmembrane region" description="Helical" evidence="6">
    <location>
        <begin position="419"/>
        <end position="438"/>
    </location>
</feature>
<sequence length="495" mass="56337">MQEYKIFLKKIGILGITTILVSFNQLILLPILTQSLSILEYGVWVQYTITITIVPAIAVLGLPYTMVRFLSPHKSREEIQEVFYSLGFTVVLGSLLMAIIFMLSATFLAKNLFNGNLFVAMFLPLSLFLNGLTLLFFDFFRTFQEMKRYSLFSFIQAYLVVFLVAALVFKGYGINGAIIGLIISQLILIIAMYIPILRKIGFKIPLFSNLKEYLNFGLPTIPTNLSFWILDITDRYLIGLFLGLSFVSYYSAAYLLGNLISIIMSPFYTLLLPNLALYHAQGRIQKIKTLINYSLKLFLIIAIPLFFLLSVLSLPILKVLSNPEIAFGGYFITPILALGGVFFGLYGIMSQVIILEKKTRITGNIWIICAVSNLLMDITFGFFWGIIGIALTSLAVYIFAFIISLYYSLNYIRLELYPWFLIKSILTGFLMCIIIIILNPHKPLDIVLTAILGLSLYYLVLWKLGGIQEKELIFVKSFFEDIQYSLKQLIYRLKI</sequence>
<feature type="transmembrane region" description="Helical" evidence="6">
    <location>
        <begin position="82"/>
        <end position="105"/>
    </location>
</feature>
<feature type="transmembrane region" description="Helical" evidence="6">
    <location>
        <begin position="12"/>
        <end position="32"/>
    </location>
</feature>
<dbReference type="Pfam" id="PF01943">
    <property type="entry name" value="Polysacc_synt"/>
    <property type="match status" value="1"/>
</dbReference>
<keyword evidence="2" id="KW-1003">Cell membrane</keyword>
<feature type="transmembrane region" description="Helical" evidence="6">
    <location>
        <begin position="361"/>
        <end position="376"/>
    </location>
</feature>
<keyword evidence="9" id="KW-1185">Reference proteome</keyword>
<evidence type="ECO:0000313" key="9">
    <source>
        <dbReference type="Proteomes" id="UP000232631"/>
    </source>
</evidence>
<accession>A0A2H4VN70</accession>
<feature type="transmembrane region" description="Helical" evidence="6">
    <location>
        <begin position="259"/>
        <end position="277"/>
    </location>
</feature>
<reference evidence="9 10" key="1">
    <citation type="submission" date="2016-10" db="EMBL/GenBank/DDBJ databases">
        <title>Comparative genomics between deep and shallow subseafloor isolates.</title>
        <authorList>
            <person name="Ishii S."/>
            <person name="Miller J.R."/>
            <person name="Sutton G."/>
            <person name="Suzuki S."/>
            <person name="Methe B."/>
            <person name="Inagaki F."/>
            <person name="Imachi H."/>
        </authorList>
    </citation>
    <scope>NUCLEOTIDE SEQUENCE [LARGE SCALE GENOMIC DNA]</scope>
    <source>
        <strain evidence="8 9">A8p</strain>
        <strain evidence="7 10">MO-MB1</strain>
    </source>
</reference>
<proteinExistence type="predicted"/>
<dbReference type="Proteomes" id="UP000232631">
    <property type="component" value="Chromosome"/>
</dbReference>
<feature type="transmembrane region" description="Helical" evidence="6">
    <location>
        <begin position="149"/>
        <end position="168"/>
    </location>
</feature>
<feature type="transmembrane region" description="Helical" evidence="6">
    <location>
        <begin position="117"/>
        <end position="137"/>
    </location>
</feature>
<accession>A0A2H4VEQ9</accession>
<evidence type="ECO:0000256" key="4">
    <source>
        <dbReference type="ARBA" id="ARBA00022989"/>
    </source>
</evidence>